<dbReference type="SUPFAM" id="SSF52518">
    <property type="entry name" value="Thiamin diphosphate-binding fold (THDP-binding)"/>
    <property type="match status" value="2"/>
</dbReference>
<evidence type="ECO:0000256" key="3">
    <source>
        <dbReference type="RuleBase" id="RU362132"/>
    </source>
</evidence>
<evidence type="ECO:0000313" key="9">
    <source>
        <dbReference type="Proteomes" id="UP001245184"/>
    </source>
</evidence>
<dbReference type="Gene3D" id="3.40.50.970">
    <property type="match status" value="2"/>
</dbReference>
<feature type="region of interest" description="Disordered" evidence="4">
    <location>
        <begin position="650"/>
        <end position="675"/>
    </location>
</feature>
<dbReference type="InterPro" id="IPR045229">
    <property type="entry name" value="TPP_enz"/>
</dbReference>
<evidence type="ECO:0000259" key="5">
    <source>
        <dbReference type="Pfam" id="PF00205"/>
    </source>
</evidence>
<evidence type="ECO:0000256" key="4">
    <source>
        <dbReference type="SAM" id="MobiDB-lite"/>
    </source>
</evidence>
<evidence type="ECO:0000259" key="7">
    <source>
        <dbReference type="Pfam" id="PF02776"/>
    </source>
</evidence>
<feature type="domain" description="Thiamine pyrophosphate enzyme N-terminal TPP-binding" evidence="7">
    <location>
        <begin position="63"/>
        <end position="159"/>
    </location>
</feature>
<feature type="compositionally biased region" description="Basic and acidic residues" evidence="4">
    <location>
        <begin position="1"/>
        <end position="18"/>
    </location>
</feature>
<dbReference type="Pfam" id="PF00205">
    <property type="entry name" value="TPP_enzyme_M"/>
    <property type="match status" value="1"/>
</dbReference>
<reference evidence="8 9" key="1">
    <citation type="submission" date="2023-08" db="EMBL/GenBank/DDBJ databases">
        <title>Genome sequencing of plant associated microbes to promote plant fitness in Sorghum bicolor and Oryza sativa.</title>
        <authorList>
            <person name="Coleman-Derr D."/>
        </authorList>
    </citation>
    <scope>NUCLEOTIDE SEQUENCE [LARGE SCALE GENOMIC DNA]</scope>
    <source>
        <strain evidence="8 9">SLBN-33</strain>
    </source>
</reference>
<feature type="domain" description="Thiamine pyrophosphate enzyme central" evidence="5">
    <location>
        <begin position="248"/>
        <end position="380"/>
    </location>
</feature>
<sequence>MNQRMMDHKREQEHEHGHAASVGGAVREGTIRLTTAQALVRYLAAQRVATEDGLGTEPLFGGVFAIFGHGNVAGMGEALYQHRDELPTLRAHNEQAMAHSAIAYAKAHFRRRMMAVTTSIGPGATNLLTAAALAHVNRLPVLLLPGDIFVSRAPDPVLQQVEDFHDGGVSANDAFKPVSRYFDRIVHPAQLLSALPRALRVLTDAASCGPVTLALPQDVQAQAWDFPADFFAPRVVTFYAPAPRVDEIERAIERLRRAQRPLIVAGGGVLYGHATDALQRFAAAHGIPVAETQAGKGSLACDDPLNVGALGVTGSPAANALARDADCVLALGTRLQDFTTGSNTLFTQADVIGINANAFDGLKHRAQVVEADVRLALEALDALDGPGSRLQDWHADRAWTARAQQLAASWRDTVHTLTHAPQRDAVLPYEGDVIGAVQRSSANSPANDIVVCAAGTLPAELHKLWRAATPGAYHVEYGYSCMGYEIAGGLGAKLARPEREVIVMVGDGSYLMMNSEIATSVMLGAKLIVVVLDNRGYGCINRLQQACGGAPFNNLLDDCKQGPLGAPRIDFAAHARALGAHAEHAANVAELEAALQRARAADRTYVISIDTDPARTTTDGGWWWEVAVPEVSSRASVRDARANYDAQIAARGKPSGVAEHSSENDNDVNDRGSLA</sequence>
<dbReference type="InterPro" id="IPR011766">
    <property type="entry name" value="TPP_enzyme_TPP-bd"/>
</dbReference>
<dbReference type="Pfam" id="PF02776">
    <property type="entry name" value="TPP_enzyme_N"/>
    <property type="match status" value="1"/>
</dbReference>
<dbReference type="GO" id="GO:0102481">
    <property type="term" value="F:3D-(3,5/4)-trihydroxycyclohexane-1,2-dione hydrolase activity"/>
    <property type="evidence" value="ECO:0007669"/>
    <property type="project" value="UniProtKB-EC"/>
</dbReference>
<evidence type="ECO:0000259" key="6">
    <source>
        <dbReference type="Pfam" id="PF02775"/>
    </source>
</evidence>
<dbReference type="SUPFAM" id="SSF52467">
    <property type="entry name" value="DHS-like NAD/FAD-binding domain"/>
    <property type="match status" value="1"/>
</dbReference>
<dbReference type="Pfam" id="PF02775">
    <property type="entry name" value="TPP_enzyme_C"/>
    <property type="match status" value="1"/>
</dbReference>
<dbReference type="RefSeq" id="WP_029967690.1">
    <property type="nucleotide sequence ID" value="NZ_ATXV01000003.1"/>
</dbReference>
<dbReference type="PROSITE" id="PS00187">
    <property type="entry name" value="TPP_ENZYMES"/>
    <property type="match status" value="1"/>
</dbReference>
<name>A0ABD5CF11_9BURK</name>
<proteinExistence type="inferred from homology"/>
<dbReference type="AlphaFoldDB" id="A0ABD5CF11"/>
<evidence type="ECO:0000256" key="1">
    <source>
        <dbReference type="ARBA" id="ARBA00007812"/>
    </source>
</evidence>
<dbReference type="CDD" id="cd07035">
    <property type="entry name" value="TPP_PYR_POX_like"/>
    <property type="match status" value="1"/>
</dbReference>
<protein>
    <submittedName>
        <fullName evidence="8">3D-(3,5/4)-trihydroxycyclohexane-1,2-dione acylhydrolase (Decyclizing)</fullName>
        <ecNumber evidence="8">3.7.1.22</ecNumber>
    </submittedName>
</protein>
<dbReference type="PANTHER" id="PTHR18968">
    <property type="entry name" value="THIAMINE PYROPHOSPHATE ENZYMES"/>
    <property type="match status" value="1"/>
</dbReference>
<feature type="region of interest" description="Disordered" evidence="4">
    <location>
        <begin position="1"/>
        <end position="22"/>
    </location>
</feature>
<keyword evidence="8" id="KW-0378">Hydrolase</keyword>
<accession>A0ABD5CF11</accession>
<dbReference type="EMBL" id="JAVIZN010000002">
    <property type="protein sequence ID" value="MDR6203195.1"/>
    <property type="molecule type" value="Genomic_DNA"/>
</dbReference>
<dbReference type="NCBIfam" id="TIGR04377">
    <property type="entry name" value="myo_inos_iolD"/>
    <property type="match status" value="1"/>
</dbReference>
<dbReference type="EC" id="3.7.1.22" evidence="8"/>
<dbReference type="InterPro" id="IPR012000">
    <property type="entry name" value="Thiamin_PyroP_enz_cen_dom"/>
</dbReference>
<dbReference type="CDD" id="cd02003">
    <property type="entry name" value="TPP_IolD"/>
    <property type="match status" value="1"/>
</dbReference>
<dbReference type="InterPro" id="IPR012001">
    <property type="entry name" value="Thiamin_PyroP_enz_TPP-bd_dom"/>
</dbReference>
<gene>
    <name evidence="8" type="ORF">QF025_001915</name>
</gene>
<keyword evidence="2 3" id="KW-0786">Thiamine pyrophosphate</keyword>
<dbReference type="PANTHER" id="PTHR18968:SF9">
    <property type="entry name" value="3D-(3,5_4)-TRIHYDROXYCYCLOHEXANE-1,2-DIONE HYDROLASE"/>
    <property type="match status" value="1"/>
</dbReference>
<evidence type="ECO:0000256" key="2">
    <source>
        <dbReference type="ARBA" id="ARBA00023052"/>
    </source>
</evidence>
<comment type="caution">
    <text evidence="8">The sequence shown here is derived from an EMBL/GenBank/DDBJ whole genome shotgun (WGS) entry which is preliminary data.</text>
</comment>
<dbReference type="GO" id="GO:0019752">
    <property type="term" value="P:carboxylic acid metabolic process"/>
    <property type="evidence" value="ECO:0007669"/>
    <property type="project" value="UniProtKB-ARBA"/>
</dbReference>
<dbReference type="Proteomes" id="UP001245184">
    <property type="component" value="Unassembled WGS sequence"/>
</dbReference>
<dbReference type="InterPro" id="IPR029035">
    <property type="entry name" value="DHS-like_NAD/FAD-binding_dom"/>
</dbReference>
<feature type="domain" description="Thiamine pyrophosphate enzyme TPP-binding" evidence="6">
    <location>
        <begin position="454"/>
        <end position="608"/>
    </location>
</feature>
<organism evidence="8 9">
    <name type="scientific">Paraburkholderia graminis</name>
    <dbReference type="NCBI Taxonomy" id="60548"/>
    <lineage>
        <taxon>Bacteria</taxon>
        <taxon>Pseudomonadati</taxon>
        <taxon>Pseudomonadota</taxon>
        <taxon>Betaproteobacteria</taxon>
        <taxon>Burkholderiales</taxon>
        <taxon>Burkholderiaceae</taxon>
        <taxon>Paraburkholderia</taxon>
    </lineage>
</organism>
<dbReference type="InterPro" id="IPR000399">
    <property type="entry name" value="TPP-bd_CS"/>
</dbReference>
<dbReference type="Gene3D" id="3.40.50.1220">
    <property type="entry name" value="TPP-binding domain"/>
    <property type="match status" value="1"/>
</dbReference>
<dbReference type="InterPro" id="IPR029061">
    <property type="entry name" value="THDP-binding"/>
</dbReference>
<evidence type="ECO:0000313" key="8">
    <source>
        <dbReference type="EMBL" id="MDR6203195.1"/>
    </source>
</evidence>
<dbReference type="InterPro" id="IPR030817">
    <property type="entry name" value="Myo_inos_IolD"/>
</dbReference>
<comment type="similarity">
    <text evidence="1 3">Belongs to the TPP enzyme family.</text>
</comment>